<dbReference type="OrthoDB" id="2610856at2759"/>
<keyword evidence="4" id="KW-1185">Reference proteome</keyword>
<dbReference type="HOGENOM" id="CLU_1190482_0_0_1"/>
<feature type="region of interest" description="Disordered" evidence="1">
    <location>
        <begin position="208"/>
        <end position="233"/>
    </location>
</feature>
<dbReference type="EMBL" id="KN822014">
    <property type="protein sequence ID" value="KIM67122.1"/>
    <property type="molecule type" value="Genomic_DNA"/>
</dbReference>
<evidence type="ECO:0000313" key="3">
    <source>
        <dbReference type="EMBL" id="KIM67122.1"/>
    </source>
</evidence>
<feature type="region of interest" description="Disordered" evidence="1">
    <location>
        <begin position="28"/>
        <end position="176"/>
    </location>
</feature>
<protein>
    <submittedName>
        <fullName evidence="3">Uncharacterized protein</fullName>
    </submittedName>
</protein>
<feature type="compositionally biased region" description="Basic and acidic residues" evidence="1">
    <location>
        <begin position="72"/>
        <end position="82"/>
    </location>
</feature>
<feature type="chain" id="PRO_5002161076" evidence="2">
    <location>
        <begin position="20"/>
        <end position="233"/>
    </location>
</feature>
<feature type="compositionally biased region" description="Polar residues" evidence="1">
    <location>
        <begin position="164"/>
        <end position="174"/>
    </location>
</feature>
<feature type="signal peptide" evidence="2">
    <location>
        <begin position="1"/>
        <end position="19"/>
    </location>
</feature>
<reference evidence="3 4" key="1">
    <citation type="submission" date="2014-04" db="EMBL/GenBank/DDBJ databases">
        <authorList>
            <consortium name="DOE Joint Genome Institute"/>
            <person name="Kuo A."/>
            <person name="Kohler A."/>
            <person name="Nagy L.G."/>
            <person name="Floudas D."/>
            <person name="Copeland A."/>
            <person name="Barry K.W."/>
            <person name="Cichocki N."/>
            <person name="Veneault-Fourrey C."/>
            <person name="LaButti K."/>
            <person name="Lindquist E.A."/>
            <person name="Lipzen A."/>
            <person name="Lundell T."/>
            <person name="Morin E."/>
            <person name="Murat C."/>
            <person name="Sun H."/>
            <person name="Tunlid A."/>
            <person name="Henrissat B."/>
            <person name="Grigoriev I.V."/>
            <person name="Hibbett D.S."/>
            <person name="Martin F."/>
            <person name="Nordberg H.P."/>
            <person name="Cantor M.N."/>
            <person name="Hua S.X."/>
        </authorList>
    </citation>
    <scope>NUCLEOTIDE SEQUENCE [LARGE SCALE GENOMIC DNA]</scope>
    <source>
        <strain evidence="3 4">Foug A</strain>
    </source>
</reference>
<sequence>MASPLLLVGAHVLFSDALAVSVYPPVSLPPLARRCMTPENKTPAKRKGPVYSPATEDMDQLPSNGGRKRKADRAADTEDPKRPSAGYKHPSDNESYDVTAAHPRHSSYTAERQRQRYPSQSLHPPQPVHRPASEMHQPRRPRSPNSNAPDVSSHRPRSSRSASMPQRTMLQNAWRTVLDSDPLAESDEEFPDEHTRLDYTRRIRVISRLRGRSPTPAESKSAAINHQSTTTPR</sequence>
<keyword evidence="2" id="KW-0732">Signal</keyword>
<proteinExistence type="predicted"/>
<dbReference type="STRING" id="1036808.A0A0C3AQB1"/>
<name>A0A0C3AQB1_9AGAM</name>
<feature type="compositionally biased region" description="Polar residues" evidence="1">
    <location>
        <begin position="216"/>
        <end position="233"/>
    </location>
</feature>
<evidence type="ECO:0000313" key="4">
    <source>
        <dbReference type="Proteomes" id="UP000053989"/>
    </source>
</evidence>
<evidence type="ECO:0000256" key="2">
    <source>
        <dbReference type="SAM" id="SignalP"/>
    </source>
</evidence>
<accession>A0A0C3AQB1</accession>
<dbReference type="Proteomes" id="UP000053989">
    <property type="component" value="Unassembled WGS sequence"/>
</dbReference>
<evidence type="ECO:0000256" key="1">
    <source>
        <dbReference type="SAM" id="MobiDB-lite"/>
    </source>
</evidence>
<gene>
    <name evidence="3" type="ORF">SCLCIDRAFT_21424</name>
</gene>
<feature type="compositionally biased region" description="Polar residues" evidence="1">
    <location>
        <begin position="106"/>
        <end position="123"/>
    </location>
</feature>
<organism evidence="3 4">
    <name type="scientific">Scleroderma citrinum Foug A</name>
    <dbReference type="NCBI Taxonomy" id="1036808"/>
    <lineage>
        <taxon>Eukaryota</taxon>
        <taxon>Fungi</taxon>
        <taxon>Dikarya</taxon>
        <taxon>Basidiomycota</taxon>
        <taxon>Agaricomycotina</taxon>
        <taxon>Agaricomycetes</taxon>
        <taxon>Agaricomycetidae</taxon>
        <taxon>Boletales</taxon>
        <taxon>Sclerodermatineae</taxon>
        <taxon>Sclerodermataceae</taxon>
        <taxon>Scleroderma</taxon>
    </lineage>
</organism>
<dbReference type="AlphaFoldDB" id="A0A0C3AQB1"/>
<reference evidence="4" key="2">
    <citation type="submission" date="2015-01" db="EMBL/GenBank/DDBJ databases">
        <title>Evolutionary Origins and Diversification of the Mycorrhizal Mutualists.</title>
        <authorList>
            <consortium name="DOE Joint Genome Institute"/>
            <consortium name="Mycorrhizal Genomics Consortium"/>
            <person name="Kohler A."/>
            <person name="Kuo A."/>
            <person name="Nagy L.G."/>
            <person name="Floudas D."/>
            <person name="Copeland A."/>
            <person name="Barry K.W."/>
            <person name="Cichocki N."/>
            <person name="Veneault-Fourrey C."/>
            <person name="LaButti K."/>
            <person name="Lindquist E.A."/>
            <person name="Lipzen A."/>
            <person name="Lundell T."/>
            <person name="Morin E."/>
            <person name="Murat C."/>
            <person name="Riley R."/>
            <person name="Ohm R."/>
            <person name="Sun H."/>
            <person name="Tunlid A."/>
            <person name="Henrissat B."/>
            <person name="Grigoriev I.V."/>
            <person name="Hibbett D.S."/>
            <person name="Martin F."/>
        </authorList>
    </citation>
    <scope>NUCLEOTIDE SEQUENCE [LARGE SCALE GENOMIC DNA]</scope>
    <source>
        <strain evidence="4">Foug A</strain>
    </source>
</reference>
<dbReference type="InParanoid" id="A0A0C3AQB1"/>